<sequence length="49" mass="5690">MKETIEYITNYLAYDNLYRDLTPDLAQQLANDLVRDIQAGAVPNLEFKE</sequence>
<gene>
    <name evidence="1" type="ORF">NCTC12282_03966</name>
</gene>
<evidence type="ECO:0000313" key="1">
    <source>
        <dbReference type="EMBL" id="VFS49488.1"/>
    </source>
</evidence>
<dbReference type="EMBL" id="CAADJA010000002">
    <property type="protein sequence ID" value="VFS49488.1"/>
    <property type="molecule type" value="Genomic_DNA"/>
</dbReference>
<name>A0A484ZNE6_9GAMM</name>
<dbReference type="RefSeq" id="WP_154661405.1">
    <property type="nucleotide sequence ID" value="NZ_CAADJA010000002.1"/>
</dbReference>
<organism evidence="1 2">
    <name type="scientific">Budvicia aquatica</name>
    <dbReference type="NCBI Taxonomy" id="82979"/>
    <lineage>
        <taxon>Bacteria</taxon>
        <taxon>Pseudomonadati</taxon>
        <taxon>Pseudomonadota</taxon>
        <taxon>Gammaproteobacteria</taxon>
        <taxon>Enterobacterales</taxon>
        <taxon>Budviciaceae</taxon>
        <taxon>Budvicia</taxon>
    </lineage>
</organism>
<reference evidence="1 2" key="1">
    <citation type="submission" date="2019-03" db="EMBL/GenBank/DDBJ databases">
        <authorList>
            <consortium name="Pathogen Informatics"/>
        </authorList>
    </citation>
    <scope>NUCLEOTIDE SEQUENCE [LARGE SCALE GENOMIC DNA]</scope>
    <source>
        <strain evidence="1 2">NCTC12282</strain>
    </source>
</reference>
<dbReference type="AlphaFoldDB" id="A0A484ZNE6"/>
<dbReference type="Proteomes" id="UP000373449">
    <property type="component" value="Unassembled WGS sequence"/>
</dbReference>
<accession>A0A484ZNE6</accession>
<evidence type="ECO:0000313" key="2">
    <source>
        <dbReference type="Proteomes" id="UP000373449"/>
    </source>
</evidence>
<protein>
    <submittedName>
        <fullName evidence="1">Uncharacterized protein</fullName>
    </submittedName>
</protein>
<proteinExistence type="predicted"/>